<dbReference type="InterPro" id="IPR008253">
    <property type="entry name" value="Marvel"/>
</dbReference>
<dbReference type="InterPro" id="IPR050578">
    <property type="entry name" value="MARVEL-CKLF_proteins"/>
</dbReference>
<name>A0A8J6FCC1_ELECQ</name>
<feature type="domain" description="MARVEL" evidence="7">
    <location>
        <begin position="24"/>
        <end position="165"/>
    </location>
</feature>
<feature type="transmembrane region" description="Helical" evidence="6">
    <location>
        <begin position="98"/>
        <end position="116"/>
    </location>
</feature>
<feature type="transmembrane region" description="Helical" evidence="6">
    <location>
        <begin position="31"/>
        <end position="52"/>
    </location>
</feature>
<keyword evidence="2 5" id="KW-0812">Transmembrane</keyword>
<feature type="transmembrane region" description="Helical" evidence="6">
    <location>
        <begin position="136"/>
        <end position="161"/>
    </location>
</feature>
<keyword evidence="3 6" id="KW-1133">Transmembrane helix</keyword>
<dbReference type="AlphaFoldDB" id="A0A8J6FCC1"/>
<protein>
    <recommendedName>
        <fullName evidence="7">MARVEL domain-containing protein</fullName>
    </recommendedName>
</protein>
<dbReference type="PANTHER" id="PTHR22776:SF28">
    <property type="entry name" value="MARVEL DOMAIN-CONTAINING PROTEIN 1"/>
    <property type="match status" value="1"/>
</dbReference>
<dbReference type="OrthoDB" id="9938733at2759"/>
<dbReference type="Pfam" id="PF01284">
    <property type="entry name" value="MARVEL"/>
    <property type="match status" value="1"/>
</dbReference>
<evidence type="ECO:0000259" key="7">
    <source>
        <dbReference type="PROSITE" id="PS51225"/>
    </source>
</evidence>
<comment type="subcellular location">
    <subcellularLocation>
        <location evidence="1">Membrane</location>
        <topology evidence="1">Multi-pass membrane protein</topology>
    </subcellularLocation>
</comment>
<evidence type="ECO:0000313" key="8">
    <source>
        <dbReference type="EMBL" id="KAG9484766.1"/>
    </source>
</evidence>
<dbReference type="InterPro" id="IPR013295">
    <property type="entry name" value="MAL"/>
</dbReference>
<evidence type="ECO:0000256" key="5">
    <source>
        <dbReference type="PROSITE-ProRule" id="PRU00581"/>
    </source>
</evidence>
<gene>
    <name evidence="8" type="ORF">GDO78_008069</name>
</gene>
<dbReference type="GO" id="GO:0016020">
    <property type="term" value="C:membrane"/>
    <property type="evidence" value="ECO:0007669"/>
    <property type="project" value="UniProtKB-SubCell"/>
</dbReference>
<dbReference type="GO" id="GO:0042552">
    <property type="term" value="P:myelination"/>
    <property type="evidence" value="ECO:0007669"/>
    <property type="project" value="TreeGrafter"/>
</dbReference>
<sequence>MCALAVDTMPSQATRSSLSANKSFLRSFPGVLRILQLVMGAALWITIASTSYSGGVHFVLFVAVFFWLLTLLFYFLTLLDKQDLVPILGGDRWLLTNLIYDALATVLHIAATIVVAKSTDDNSYCTLPGYNYRCPYNTYLAASIFASVCSLLYLLTAACFIHKKCIGGQSIV</sequence>
<evidence type="ECO:0000256" key="6">
    <source>
        <dbReference type="SAM" id="Phobius"/>
    </source>
</evidence>
<comment type="caution">
    <text evidence="8">The sequence shown here is derived from an EMBL/GenBank/DDBJ whole genome shotgun (WGS) entry which is preliminary data.</text>
</comment>
<evidence type="ECO:0000256" key="2">
    <source>
        <dbReference type="ARBA" id="ARBA00022692"/>
    </source>
</evidence>
<keyword evidence="4 5" id="KW-0472">Membrane</keyword>
<evidence type="ECO:0000256" key="4">
    <source>
        <dbReference type="ARBA" id="ARBA00023136"/>
    </source>
</evidence>
<dbReference type="Proteomes" id="UP000770717">
    <property type="component" value="Unassembled WGS sequence"/>
</dbReference>
<accession>A0A8J6FCC1</accession>
<organism evidence="8 9">
    <name type="scientific">Eleutherodactylus coqui</name>
    <name type="common">Puerto Rican coqui</name>
    <dbReference type="NCBI Taxonomy" id="57060"/>
    <lineage>
        <taxon>Eukaryota</taxon>
        <taxon>Metazoa</taxon>
        <taxon>Chordata</taxon>
        <taxon>Craniata</taxon>
        <taxon>Vertebrata</taxon>
        <taxon>Euteleostomi</taxon>
        <taxon>Amphibia</taxon>
        <taxon>Batrachia</taxon>
        <taxon>Anura</taxon>
        <taxon>Neobatrachia</taxon>
        <taxon>Hyloidea</taxon>
        <taxon>Eleutherodactylidae</taxon>
        <taxon>Eleutherodactylinae</taxon>
        <taxon>Eleutherodactylus</taxon>
        <taxon>Eleutherodactylus</taxon>
    </lineage>
</organism>
<dbReference type="PROSITE" id="PS51225">
    <property type="entry name" value="MARVEL"/>
    <property type="match status" value="1"/>
</dbReference>
<evidence type="ECO:0000256" key="3">
    <source>
        <dbReference type="ARBA" id="ARBA00022989"/>
    </source>
</evidence>
<dbReference type="PRINTS" id="PR01884">
    <property type="entry name" value="MALPROTEIN"/>
</dbReference>
<dbReference type="PANTHER" id="PTHR22776">
    <property type="entry name" value="MARVEL-CONTAINING POTENTIAL LIPID RAFT-ASSOCIATED PROTEIN"/>
    <property type="match status" value="1"/>
</dbReference>
<keyword evidence="9" id="KW-1185">Reference proteome</keyword>
<evidence type="ECO:0000313" key="9">
    <source>
        <dbReference type="Proteomes" id="UP000770717"/>
    </source>
</evidence>
<proteinExistence type="predicted"/>
<dbReference type="EMBL" id="WNTK01000004">
    <property type="protein sequence ID" value="KAG9484766.1"/>
    <property type="molecule type" value="Genomic_DNA"/>
</dbReference>
<reference evidence="8" key="1">
    <citation type="thesis" date="2020" institute="ProQuest LLC" country="789 East Eisenhower Parkway, Ann Arbor, MI, USA">
        <title>Comparative Genomics and Chromosome Evolution.</title>
        <authorList>
            <person name="Mudd A.B."/>
        </authorList>
    </citation>
    <scope>NUCLEOTIDE SEQUENCE</scope>
    <source>
        <strain evidence="8">HN-11 Male</strain>
        <tissue evidence="8">Kidney and liver</tissue>
    </source>
</reference>
<feature type="transmembrane region" description="Helical" evidence="6">
    <location>
        <begin position="58"/>
        <end position="77"/>
    </location>
</feature>
<evidence type="ECO:0000256" key="1">
    <source>
        <dbReference type="ARBA" id="ARBA00004141"/>
    </source>
</evidence>
<dbReference type="GO" id="GO:0019911">
    <property type="term" value="F:structural constituent of myelin sheath"/>
    <property type="evidence" value="ECO:0007669"/>
    <property type="project" value="TreeGrafter"/>
</dbReference>